<evidence type="ECO:0000313" key="2">
    <source>
        <dbReference type="EMBL" id="KAJ6815680.1"/>
    </source>
</evidence>
<reference evidence="2" key="2">
    <citation type="submission" date="2023-04" db="EMBL/GenBank/DDBJ databases">
        <authorList>
            <person name="Bruccoleri R.E."/>
            <person name="Oakeley E.J."/>
            <person name="Faust A.-M."/>
            <person name="Dessus-Babus S."/>
            <person name="Altorfer M."/>
            <person name="Burckhardt D."/>
            <person name="Oertli M."/>
            <person name="Naumann U."/>
            <person name="Petersen F."/>
            <person name="Wong J."/>
        </authorList>
    </citation>
    <scope>NUCLEOTIDE SEQUENCE</scope>
    <source>
        <strain evidence="2">GSM-AAB239-AS_SAM_17_03QT</strain>
        <tissue evidence="2">Leaf</tissue>
    </source>
</reference>
<organism evidence="2 3">
    <name type="scientific">Iris pallida</name>
    <name type="common">Sweet iris</name>
    <dbReference type="NCBI Taxonomy" id="29817"/>
    <lineage>
        <taxon>Eukaryota</taxon>
        <taxon>Viridiplantae</taxon>
        <taxon>Streptophyta</taxon>
        <taxon>Embryophyta</taxon>
        <taxon>Tracheophyta</taxon>
        <taxon>Spermatophyta</taxon>
        <taxon>Magnoliopsida</taxon>
        <taxon>Liliopsida</taxon>
        <taxon>Asparagales</taxon>
        <taxon>Iridaceae</taxon>
        <taxon>Iridoideae</taxon>
        <taxon>Irideae</taxon>
        <taxon>Iris</taxon>
    </lineage>
</organism>
<dbReference type="EMBL" id="JANAVB010028620">
    <property type="protein sequence ID" value="KAJ6815680.1"/>
    <property type="molecule type" value="Genomic_DNA"/>
</dbReference>
<feature type="region of interest" description="Disordered" evidence="1">
    <location>
        <begin position="88"/>
        <end position="129"/>
    </location>
</feature>
<comment type="caution">
    <text evidence="2">The sequence shown here is derived from an EMBL/GenBank/DDBJ whole genome shotgun (WGS) entry which is preliminary data.</text>
</comment>
<protein>
    <submittedName>
        <fullName evidence="2">Pollen-specific leucine-rich repeat extensin-like protein 3</fullName>
    </submittedName>
</protein>
<feature type="region of interest" description="Disordered" evidence="1">
    <location>
        <begin position="1"/>
        <end position="70"/>
    </location>
</feature>
<name>A0AAX6FH00_IRIPA</name>
<evidence type="ECO:0000256" key="1">
    <source>
        <dbReference type="SAM" id="MobiDB-lite"/>
    </source>
</evidence>
<reference evidence="2" key="1">
    <citation type="journal article" date="2023" name="GigaByte">
        <title>Genome assembly of the bearded iris, Iris pallida Lam.</title>
        <authorList>
            <person name="Bruccoleri R.E."/>
            <person name="Oakeley E.J."/>
            <person name="Faust A.M.E."/>
            <person name="Altorfer M."/>
            <person name="Dessus-Babus S."/>
            <person name="Burckhardt D."/>
            <person name="Oertli M."/>
            <person name="Naumann U."/>
            <person name="Petersen F."/>
            <person name="Wong J."/>
        </authorList>
    </citation>
    <scope>NUCLEOTIDE SEQUENCE</scope>
    <source>
        <strain evidence="2">GSM-AAB239-AS_SAM_17_03QT</strain>
    </source>
</reference>
<feature type="compositionally biased region" description="Basic and acidic residues" evidence="1">
    <location>
        <begin position="108"/>
        <end position="119"/>
    </location>
</feature>
<dbReference type="AlphaFoldDB" id="A0AAX6FH00"/>
<accession>A0AAX6FH00</accession>
<evidence type="ECO:0000313" key="3">
    <source>
        <dbReference type="Proteomes" id="UP001140949"/>
    </source>
</evidence>
<proteinExistence type="predicted"/>
<sequence>MPPGRPLSHSRPAPPPVHQNHHPVHKHHHQHYQSLPTLRRTPAKLTSPQVATIREIERKRDPYPTRHHHRPTAQFHALALAFVVPPREPLSLRSSCDPASDLPSKPQPHQDHQIWRSDQIRTPGFSRSS</sequence>
<keyword evidence="3" id="KW-1185">Reference proteome</keyword>
<gene>
    <name evidence="2" type="ORF">M6B38_132425</name>
</gene>
<feature type="compositionally biased region" description="Basic and acidic residues" evidence="1">
    <location>
        <begin position="54"/>
        <end position="64"/>
    </location>
</feature>
<feature type="compositionally biased region" description="Basic residues" evidence="1">
    <location>
        <begin position="19"/>
        <end position="31"/>
    </location>
</feature>
<dbReference type="Proteomes" id="UP001140949">
    <property type="component" value="Unassembled WGS sequence"/>
</dbReference>